<protein>
    <recommendedName>
        <fullName evidence="10">Major facilitator superfamily MFS-1</fullName>
    </recommendedName>
</protein>
<sequence length="744" mass="81536">MLPSSTDNLSTPLPMLPMSVLSITMLGEFLSSNVSVPYALFMVKGFGFPEDADAAFWTGILVAMFFLSQFLTSLLWATLAKKYGRRFVLVITLFGSAASVTAFGLSKTMWQAICIRLAQGAFAGSVGVARGSVVSITDRSNEGRAYAILGFCWGFGGLLGPILGGSFERPTERWPIFQNWKLLEVFPYLLPSVLAGLILLAGSILACFLGYDGGPRESPILIHPEKPYVIPNLNQHTLSASNYRRSWNGSLNRNELLGYLSNTNGLDSSVNLPISSCSPHHSSGIPLGPRTSTMSSSRSYPRNRTGSNTFGETSGSLYRQLLDGSSQGIYGSLSGSLTTSRTHEYFRNDVDTSSITERVVLANKDSITNLSDFWVAAALNIEDSPFNDDDNRTERGMDDGLEMPDPEVEGDNDLRGRHNFRRNDRPRSHPASMASRKSNQTFSVSRRTSRRRHSIPRNFATQNPLDTPGTPIPQVLDTDGFQPVFSTSGFRQSSLLKNLDHPEEIVPLPPILESRLPSSIHLDDEIETSSLINHREVPSTTQLPKVVILQFGLLALHTTTHDQIFMSYLVSAYDGGGLNLTASDFAQLIALMGIAQVVYQFLLYPPPRGPLSHLTMYQLGTLLFIPAYLTVVLYRTPFANPDDFRKLSLMTVPTVCIRAARYCGITFAFTSISVLLNYMTPPETVGFANGLAQTIVSLARFLGPMLGGWLWSASVEGHPTGYPFGFVICATVCAFAFGLTLFVK</sequence>
<dbReference type="InterPro" id="IPR011701">
    <property type="entry name" value="MFS"/>
</dbReference>
<evidence type="ECO:0000256" key="6">
    <source>
        <dbReference type="SAM" id="MobiDB-lite"/>
    </source>
</evidence>
<feature type="transmembrane region" description="Helical" evidence="7">
    <location>
        <begin position="83"/>
        <end position="106"/>
    </location>
</feature>
<feature type="transmembrane region" description="Helical" evidence="7">
    <location>
        <begin position="188"/>
        <end position="211"/>
    </location>
</feature>
<dbReference type="GO" id="GO:0022857">
    <property type="term" value="F:transmembrane transporter activity"/>
    <property type="evidence" value="ECO:0007669"/>
    <property type="project" value="InterPro"/>
</dbReference>
<dbReference type="PRINTS" id="PR01035">
    <property type="entry name" value="TCRTETA"/>
</dbReference>
<dbReference type="InterPro" id="IPR036259">
    <property type="entry name" value="MFS_trans_sf"/>
</dbReference>
<keyword evidence="9" id="KW-1185">Reference proteome</keyword>
<feature type="transmembrane region" description="Helical" evidence="7">
    <location>
        <begin position="55"/>
        <end position="77"/>
    </location>
</feature>
<feature type="region of interest" description="Disordered" evidence="6">
    <location>
        <begin position="384"/>
        <end position="469"/>
    </location>
</feature>
<evidence type="ECO:0000256" key="3">
    <source>
        <dbReference type="ARBA" id="ARBA00022692"/>
    </source>
</evidence>
<evidence type="ECO:0000313" key="9">
    <source>
        <dbReference type="Proteomes" id="UP000772434"/>
    </source>
</evidence>
<feature type="transmembrane region" description="Helical" evidence="7">
    <location>
        <begin position="659"/>
        <end position="679"/>
    </location>
</feature>
<evidence type="ECO:0000256" key="7">
    <source>
        <dbReference type="SAM" id="Phobius"/>
    </source>
</evidence>
<dbReference type="AlphaFoldDB" id="A0A9P5Q6A0"/>
<gene>
    <name evidence="8" type="ORF">BDP27DRAFT_1212386</name>
</gene>
<dbReference type="PANTHER" id="PTHR23504:SF17">
    <property type="entry name" value="MAJOR FACILITATOR SUPERFAMILY (MFS) PROFILE DOMAIN-CONTAINING PROTEIN"/>
    <property type="match status" value="1"/>
</dbReference>
<organism evidence="8 9">
    <name type="scientific">Rhodocollybia butyracea</name>
    <dbReference type="NCBI Taxonomy" id="206335"/>
    <lineage>
        <taxon>Eukaryota</taxon>
        <taxon>Fungi</taxon>
        <taxon>Dikarya</taxon>
        <taxon>Basidiomycota</taxon>
        <taxon>Agaricomycotina</taxon>
        <taxon>Agaricomycetes</taxon>
        <taxon>Agaricomycetidae</taxon>
        <taxon>Agaricales</taxon>
        <taxon>Marasmiineae</taxon>
        <taxon>Omphalotaceae</taxon>
        <taxon>Rhodocollybia</taxon>
    </lineage>
</organism>
<dbReference type="OrthoDB" id="10262656at2759"/>
<feature type="transmembrane region" description="Helical" evidence="7">
    <location>
        <begin position="20"/>
        <end position="43"/>
    </location>
</feature>
<evidence type="ECO:0000256" key="2">
    <source>
        <dbReference type="ARBA" id="ARBA00022448"/>
    </source>
</evidence>
<evidence type="ECO:0000256" key="4">
    <source>
        <dbReference type="ARBA" id="ARBA00022989"/>
    </source>
</evidence>
<evidence type="ECO:0000256" key="5">
    <source>
        <dbReference type="ARBA" id="ARBA00023136"/>
    </source>
</evidence>
<feature type="transmembrane region" description="Helical" evidence="7">
    <location>
        <begin position="616"/>
        <end position="639"/>
    </location>
</feature>
<feature type="region of interest" description="Disordered" evidence="6">
    <location>
        <begin position="280"/>
        <end position="313"/>
    </location>
</feature>
<dbReference type="SUPFAM" id="SSF103473">
    <property type="entry name" value="MFS general substrate transporter"/>
    <property type="match status" value="2"/>
</dbReference>
<keyword evidence="5 7" id="KW-0472">Membrane</keyword>
<evidence type="ECO:0008006" key="10">
    <source>
        <dbReference type="Google" id="ProtNLM"/>
    </source>
</evidence>
<accession>A0A9P5Q6A0</accession>
<feature type="compositionally biased region" description="Acidic residues" evidence="6">
    <location>
        <begin position="399"/>
        <end position="411"/>
    </location>
</feature>
<dbReference type="GO" id="GO:0016020">
    <property type="term" value="C:membrane"/>
    <property type="evidence" value="ECO:0007669"/>
    <property type="project" value="UniProtKB-SubCell"/>
</dbReference>
<feature type="compositionally biased region" description="Basic and acidic residues" evidence="6">
    <location>
        <begin position="389"/>
        <end position="398"/>
    </location>
</feature>
<keyword evidence="4 7" id="KW-1133">Transmembrane helix</keyword>
<keyword evidence="3 7" id="KW-0812">Transmembrane</keyword>
<dbReference type="Gene3D" id="1.20.1250.20">
    <property type="entry name" value="MFS general substrate transporter like domains"/>
    <property type="match status" value="2"/>
</dbReference>
<feature type="transmembrane region" description="Helical" evidence="7">
    <location>
        <begin position="145"/>
        <end position="167"/>
    </location>
</feature>
<comment type="caution">
    <text evidence="8">The sequence shown here is derived from an EMBL/GenBank/DDBJ whole genome shotgun (WGS) entry which is preliminary data.</text>
</comment>
<dbReference type="EMBL" id="JADNRY010000009">
    <property type="protein sequence ID" value="KAF9075403.1"/>
    <property type="molecule type" value="Genomic_DNA"/>
</dbReference>
<proteinExistence type="predicted"/>
<feature type="compositionally biased region" description="Basic and acidic residues" evidence="6">
    <location>
        <begin position="412"/>
        <end position="427"/>
    </location>
</feature>
<feature type="transmembrane region" description="Helical" evidence="7">
    <location>
        <begin position="723"/>
        <end position="743"/>
    </location>
</feature>
<dbReference type="Proteomes" id="UP000772434">
    <property type="component" value="Unassembled WGS sequence"/>
</dbReference>
<reference evidence="8" key="1">
    <citation type="submission" date="2020-11" db="EMBL/GenBank/DDBJ databases">
        <authorList>
            <consortium name="DOE Joint Genome Institute"/>
            <person name="Ahrendt S."/>
            <person name="Riley R."/>
            <person name="Andreopoulos W."/>
            <person name="Labutti K."/>
            <person name="Pangilinan J."/>
            <person name="Ruiz-Duenas F.J."/>
            <person name="Barrasa J.M."/>
            <person name="Sanchez-Garcia M."/>
            <person name="Camarero S."/>
            <person name="Miyauchi S."/>
            <person name="Serrano A."/>
            <person name="Linde D."/>
            <person name="Babiker R."/>
            <person name="Drula E."/>
            <person name="Ayuso-Fernandez I."/>
            <person name="Pacheco R."/>
            <person name="Padilla G."/>
            <person name="Ferreira P."/>
            <person name="Barriuso J."/>
            <person name="Kellner H."/>
            <person name="Castanera R."/>
            <person name="Alfaro M."/>
            <person name="Ramirez L."/>
            <person name="Pisabarro A.G."/>
            <person name="Kuo A."/>
            <person name="Tritt A."/>
            <person name="Lipzen A."/>
            <person name="He G."/>
            <person name="Yan M."/>
            <person name="Ng V."/>
            <person name="Cullen D."/>
            <person name="Martin F."/>
            <person name="Rosso M.-N."/>
            <person name="Henrissat B."/>
            <person name="Hibbett D."/>
            <person name="Martinez A.T."/>
            <person name="Grigoriev I.V."/>
        </authorList>
    </citation>
    <scope>NUCLEOTIDE SEQUENCE</scope>
    <source>
        <strain evidence="8">AH 40177</strain>
    </source>
</reference>
<dbReference type="InterPro" id="IPR001958">
    <property type="entry name" value="Tet-R_TetA/multi-R_MdtG-like"/>
</dbReference>
<name>A0A9P5Q6A0_9AGAR</name>
<dbReference type="PANTHER" id="PTHR23504">
    <property type="entry name" value="MAJOR FACILITATOR SUPERFAMILY DOMAIN-CONTAINING PROTEIN 10"/>
    <property type="match status" value="1"/>
</dbReference>
<feature type="compositionally biased region" description="Polar residues" evidence="6">
    <location>
        <begin position="290"/>
        <end position="313"/>
    </location>
</feature>
<keyword evidence="2" id="KW-0813">Transport</keyword>
<feature type="transmembrane region" description="Helical" evidence="7">
    <location>
        <begin position="585"/>
        <end position="604"/>
    </location>
</feature>
<evidence type="ECO:0000313" key="8">
    <source>
        <dbReference type="EMBL" id="KAF9075403.1"/>
    </source>
</evidence>
<evidence type="ECO:0000256" key="1">
    <source>
        <dbReference type="ARBA" id="ARBA00004141"/>
    </source>
</evidence>
<comment type="subcellular location">
    <subcellularLocation>
        <location evidence="1">Membrane</location>
        <topology evidence="1">Multi-pass membrane protein</topology>
    </subcellularLocation>
</comment>
<dbReference type="Pfam" id="PF07690">
    <property type="entry name" value="MFS_1"/>
    <property type="match status" value="1"/>
</dbReference>